<dbReference type="GO" id="GO:0006950">
    <property type="term" value="P:response to stress"/>
    <property type="evidence" value="ECO:0007669"/>
    <property type="project" value="TreeGrafter"/>
</dbReference>
<dbReference type="SUPFAM" id="SSF46785">
    <property type="entry name" value="Winged helix' DNA-binding domain"/>
    <property type="match status" value="1"/>
</dbReference>
<dbReference type="PANTHER" id="PTHR33164">
    <property type="entry name" value="TRANSCRIPTIONAL REGULATOR, MARR FAMILY"/>
    <property type="match status" value="1"/>
</dbReference>
<dbReference type="SMART" id="SM00347">
    <property type="entry name" value="HTH_MARR"/>
    <property type="match status" value="1"/>
</dbReference>
<evidence type="ECO:0000256" key="1">
    <source>
        <dbReference type="ARBA" id="ARBA00004496"/>
    </source>
</evidence>
<dbReference type="PATRIC" id="fig|1769779.3.peg.1477"/>
<evidence type="ECO:0000256" key="4">
    <source>
        <dbReference type="ARBA" id="ARBA00023125"/>
    </source>
</evidence>
<dbReference type="STRING" id="1769779.AUP74_01479"/>
<dbReference type="InterPro" id="IPR055166">
    <property type="entry name" value="Transc_reg_Sar_Rot_HTH"/>
</dbReference>
<keyword evidence="8" id="KW-1185">Reference proteome</keyword>
<dbReference type="GO" id="GO:0003677">
    <property type="term" value="F:DNA binding"/>
    <property type="evidence" value="ECO:0007669"/>
    <property type="project" value="UniProtKB-KW"/>
</dbReference>
<evidence type="ECO:0000256" key="5">
    <source>
        <dbReference type="ARBA" id="ARBA00023163"/>
    </source>
</evidence>
<gene>
    <name evidence="7" type="primary">ohrR</name>
    <name evidence="7" type="ORF">AUP74_01479</name>
</gene>
<dbReference type="Proteomes" id="UP000095672">
    <property type="component" value="Chromosome"/>
</dbReference>
<keyword evidence="5" id="KW-0804">Transcription</keyword>
<feature type="domain" description="HTH marR-type" evidence="6">
    <location>
        <begin position="21"/>
        <end position="156"/>
    </location>
</feature>
<dbReference type="KEGG" id="micc:AUP74_01479"/>
<comment type="subcellular location">
    <subcellularLocation>
        <location evidence="1">Cytoplasm</location>
    </subcellularLocation>
</comment>
<evidence type="ECO:0000259" key="6">
    <source>
        <dbReference type="PROSITE" id="PS50995"/>
    </source>
</evidence>
<dbReference type="PANTHER" id="PTHR33164:SF5">
    <property type="entry name" value="ORGANIC HYDROPEROXIDE RESISTANCE TRANSCRIPTIONAL REGULATOR"/>
    <property type="match status" value="1"/>
</dbReference>
<accession>A0A1C9W6Z6</accession>
<name>A0A1C9W6Z6_9GAMM</name>
<keyword evidence="2" id="KW-0963">Cytoplasm</keyword>
<proteinExistence type="predicted"/>
<dbReference type="Gene3D" id="1.10.10.10">
    <property type="entry name" value="Winged helix-like DNA-binding domain superfamily/Winged helix DNA-binding domain"/>
    <property type="match status" value="1"/>
</dbReference>
<protein>
    <submittedName>
        <fullName evidence="7">Organic hydroperoxide resistance transcriptional regulator</fullName>
    </submittedName>
</protein>
<evidence type="ECO:0000256" key="3">
    <source>
        <dbReference type="ARBA" id="ARBA00023015"/>
    </source>
</evidence>
<dbReference type="PROSITE" id="PS50995">
    <property type="entry name" value="HTH_MARR_2"/>
    <property type="match status" value="1"/>
</dbReference>
<dbReference type="InterPro" id="IPR036388">
    <property type="entry name" value="WH-like_DNA-bd_sf"/>
</dbReference>
<dbReference type="GO" id="GO:0003700">
    <property type="term" value="F:DNA-binding transcription factor activity"/>
    <property type="evidence" value="ECO:0007669"/>
    <property type="project" value="InterPro"/>
</dbReference>
<keyword evidence="3" id="KW-0805">Transcription regulation</keyword>
<evidence type="ECO:0000313" key="7">
    <source>
        <dbReference type="EMBL" id="AOS96916.1"/>
    </source>
</evidence>
<dbReference type="RefSeq" id="WP_069946997.1">
    <property type="nucleotide sequence ID" value="NZ_CP014143.1"/>
</dbReference>
<sequence length="164" mass="18032">MPVPPRPSVAPCESDDPLALGNQLCFALYAASRTVTRAYQPMLNEMGITYPQYLVLLALWPWDRDGDGPATVGALGQRLLLDSGTLTPLLKRMETAGLVERRRSAADERVTEILLTDTGRALENSARDWLQGSARVGDLDREGLAELRRGLWRLIDDLGRASGE</sequence>
<dbReference type="InterPro" id="IPR039422">
    <property type="entry name" value="MarR/SlyA-like"/>
</dbReference>
<dbReference type="Pfam" id="PF22381">
    <property type="entry name" value="Staph_reg_Sar_Rot"/>
    <property type="match status" value="1"/>
</dbReference>
<organism evidence="7 8">
    <name type="scientific">Microbulbifer aggregans</name>
    <dbReference type="NCBI Taxonomy" id="1769779"/>
    <lineage>
        <taxon>Bacteria</taxon>
        <taxon>Pseudomonadati</taxon>
        <taxon>Pseudomonadota</taxon>
        <taxon>Gammaproteobacteria</taxon>
        <taxon>Cellvibrionales</taxon>
        <taxon>Microbulbiferaceae</taxon>
        <taxon>Microbulbifer</taxon>
    </lineage>
</organism>
<dbReference type="OrthoDB" id="9806864at2"/>
<evidence type="ECO:0000256" key="2">
    <source>
        <dbReference type="ARBA" id="ARBA00022490"/>
    </source>
</evidence>
<keyword evidence="4" id="KW-0238">DNA-binding</keyword>
<evidence type="ECO:0000313" key="8">
    <source>
        <dbReference type="Proteomes" id="UP000095672"/>
    </source>
</evidence>
<reference evidence="8" key="1">
    <citation type="submission" date="2016-01" db="EMBL/GenBank/DDBJ databases">
        <title>Complete genome sequence of Microbulbifer sp. CCB-MM1, a halophile isolated from Matang Mangrove Forest, Perak.</title>
        <authorList>
            <person name="Moh T.H."/>
            <person name="Dinesh B."/>
            <person name="Lau N.-S."/>
            <person name="Go F."/>
            <person name="Alexander Chong S.-C."/>
        </authorList>
    </citation>
    <scope>NUCLEOTIDE SEQUENCE [LARGE SCALE GENOMIC DNA]</scope>
    <source>
        <strain evidence="8">CCB-MM1</strain>
    </source>
</reference>
<dbReference type="AlphaFoldDB" id="A0A1C9W6Z6"/>
<dbReference type="GO" id="GO:0005737">
    <property type="term" value="C:cytoplasm"/>
    <property type="evidence" value="ECO:0007669"/>
    <property type="project" value="UniProtKB-SubCell"/>
</dbReference>
<dbReference type="InterPro" id="IPR036390">
    <property type="entry name" value="WH_DNA-bd_sf"/>
</dbReference>
<dbReference type="InterPro" id="IPR000835">
    <property type="entry name" value="HTH_MarR-typ"/>
</dbReference>
<dbReference type="EMBL" id="CP014143">
    <property type="protein sequence ID" value="AOS96916.1"/>
    <property type="molecule type" value="Genomic_DNA"/>
</dbReference>